<protein>
    <submittedName>
        <fullName evidence="1">18290_t:CDS:1</fullName>
    </submittedName>
</protein>
<keyword evidence="2" id="KW-1185">Reference proteome</keyword>
<name>A0A9W4T942_9GLOM</name>
<organism evidence="1 2">
    <name type="scientific">Funneliformis geosporum</name>
    <dbReference type="NCBI Taxonomy" id="1117311"/>
    <lineage>
        <taxon>Eukaryota</taxon>
        <taxon>Fungi</taxon>
        <taxon>Fungi incertae sedis</taxon>
        <taxon>Mucoromycota</taxon>
        <taxon>Glomeromycotina</taxon>
        <taxon>Glomeromycetes</taxon>
        <taxon>Glomerales</taxon>
        <taxon>Glomeraceae</taxon>
        <taxon>Funneliformis</taxon>
    </lineage>
</organism>
<sequence>MSTLFHIIARFARPSLRTIRTLQPRALSSFTYTTNHSDSEVVKTMLNFPDVVIPKFEKLENFPKQYICPEVSKDMIADARSPESRTDSLVAYLLYITEFNRWPLKIDQHVPQELNIVGLPSVAAIPAFQISKKKDRVTVVVLE</sequence>
<dbReference type="OrthoDB" id="2421681at2759"/>
<reference evidence="1" key="1">
    <citation type="submission" date="2022-08" db="EMBL/GenBank/DDBJ databases">
        <authorList>
            <person name="Kallberg Y."/>
            <person name="Tangrot J."/>
            <person name="Rosling A."/>
        </authorList>
    </citation>
    <scope>NUCLEOTIDE SEQUENCE</scope>
    <source>
        <strain evidence="1">Wild A</strain>
    </source>
</reference>
<accession>A0A9W4T942</accession>
<evidence type="ECO:0000313" key="2">
    <source>
        <dbReference type="Proteomes" id="UP001153678"/>
    </source>
</evidence>
<dbReference type="AlphaFoldDB" id="A0A9W4T942"/>
<feature type="non-terminal residue" evidence="1">
    <location>
        <position position="143"/>
    </location>
</feature>
<dbReference type="EMBL" id="CAMKVN010014642">
    <property type="protein sequence ID" value="CAI2196643.1"/>
    <property type="molecule type" value="Genomic_DNA"/>
</dbReference>
<proteinExistence type="predicted"/>
<comment type="caution">
    <text evidence="1">The sequence shown here is derived from an EMBL/GenBank/DDBJ whole genome shotgun (WGS) entry which is preliminary data.</text>
</comment>
<gene>
    <name evidence="1" type="ORF">FWILDA_LOCUS17682</name>
</gene>
<evidence type="ECO:0000313" key="1">
    <source>
        <dbReference type="EMBL" id="CAI2196643.1"/>
    </source>
</evidence>
<dbReference type="Proteomes" id="UP001153678">
    <property type="component" value="Unassembled WGS sequence"/>
</dbReference>